<evidence type="ECO:0000256" key="1">
    <source>
        <dbReference type="SAM" id="MobiDB-lite"/>
    </source>
</evidence>
<dbReference type="EMBL" id="FPCH01000002">
    <property type="protein sequence ID" value="SFV33787.1"/>
    <property type="molecule type" value="Genomic_DNA"/>
</dbReference>
<keyword evidence="2" id="KW-0732">Signal</keyword>
<name>A0A1I7NGI7_9HYPH</name>
<feature type="compositionally biased region" description="Basic and acidic residues" evidence="1">
    <location>
        <begin position="49"/>
        <end position="66"/>
    </location>
</feature>
<protein>
    <submittedName>
        <fullName evidence="3">Uncharacterized protein</fullName>
    </submittedName>
</protein>
<feature type="region of interest" description="Disordered" evidence="1">
    <location>
        <begin position="93"/>
        <end position="147"/>
    </location>
</feature>
<organism evidence="3 4">
    <name type="scientific">Hyphomicrobium facile</name>
    <dbReference type="NCBI Taxonomy" id="51670"/>
    <lineage>
        <taxon>Bacteria</taxon>
        <taxon>Pseudomonadati</taxon>
        <taxon>Pseudomonadota</taxon>
        <taxon>Alphaproteobacteria</taxon>
        <taxon>Hyphomicrobiales</taxon>
        <taxon>Hyphomicrobiaceae</taxon>
        <taxon>Hyphomicrobium</taxon>
    </lineage>
</organism>
<sequence>MTKIAFALAAAVLAGATMTNAANAGVRLGFGFPLGSFVAHSNENYGGNDYRRSERPRTVRRDYQDDAQARKVAKIKRAPKVEVADAPVVKAPAAPAVQTAKLEDKLSSDPATTTEIEKTPASTSANETTTGSIKQASTTTDKTDTSVKADTGTTAAATETKHVCRRYSAAIAGLVDVPCE</sequence>
<dbReference type="OrthoDB" id="7933603at2"/>
<keyword evidence="4" id="KW-1185">Reference proteome</keyword>
<dbReference type="RefSeq" id="WP_092867639.1">
    <property type="nucleotide sequence ID" value="NZ_FPCH01000002.1"/>
</dbReference>
<dbReference type="STRING" id="51670.SAMN04488557_2112"/>
<evidence type="ECO:0000256" key="2">
    <source>
        <dbReference type="SAM" id="SignalP"/>
    </source>
</evidence>
<accession>A0A1I7NGI7</accession>
<feature type="chain" id="PRO_5011774410" evidence="2">
    <location>
        <begin position="25"/>
        <end position="180"/>
    </location>
</feature>
<reference evidence="4" key="1">
    <citation type="submission" date="2016-10" db="EMBL/GenBank/DDBJ databases">
        <authorList>
            <person name="Varghese N."/>
            <person name="Submissions S."/>
        </authorList>
    </citation>
    <scope>NUCLEOTIDE SEQUENCE [LARGE SCALE GENOMIC DNA]</scope>
    <source>
        <strain evidence="4">DSM 1565</strain>
    </source>
</reference>
<gene>
    <name evidence="3" type="ORF">SAMN04488557_2112</name>
</gene>
<feature type="signal peptide" evidence="2">
    <location>
        <begin position="1"/>
        <end position="24"/>
    </location>
</feature>
<dbReference type="AlphaFoldDB" id="A0A1I7NGI7"/>
<evidence type="ECO:0000313" key="3">
    <source>
        <dbReference type="EMBL" id="SFV33787.1"/>
    </source>
</evidence>
<feature type="region of interest" description="Disordered" evidence="1">
    <location>
        <begin position="43"/>
        <end position="66"/>
    </location>
</feature>
<evidence type="ECO:0000313" key="4">
    <source>
        <dbReference type="Proteomes" id="UP000199423"/>
    </source>
</evidence>
<dbReference type="Proteomes" id="UP000199423">
    <property type="component" value="Unassembled WGS sequence"/>
</dbReference>
<feature type="compositionally biased region" description="Polar residues" evidence="1">
    <location>
        <begin position="109"/>
        <end position="135"/>
    </location>
</feature>
<proteinExistence type="predicted"/>